<feature type="transmembrane region" description="Helical" evidence="8">
    <location>
        <begin position="243"/>
        <end position="262"/>
    </location>
</feature>
<protein>
    <recommendedName>
        <fullName evidence="9">Type II secretion system protein GspF domain-containing protein</fullName>
    </recommendedName>
</protein>
<evidence type="ECO:0000259" key="9">
    <source>
        <dbReference type="Pfam" id="PF00482"/>
    </source>
</evidence>
<keyword evidence="3" id="KW-1003">Cell membrane</keyword>
<dbReference type="InterPro" id="IPR018076">
    <property type="entry name" value="T2SS_GspF_dom"/>
</dbReference>
<evidence type="ECO:0000313" key="11">
    <source>
        <dbReference type="Proteomes" id="UP000177354"/>
    </source>
</evidence>
<feature type="transmembrane region" description="Helical" evidence="8">
    <location>
        <begin position="373"/>
        <end position="394"/>
    </location>
</feature>
<dbReference type="PRINTS" id="PR00812">
    <property type="entry name" value="BCTERIALGSPF"/>
</dbReference>
<feature type="transmembrane region" description="Helical" evidence="8">
    <location>
        <begin position="167"/>
        <end position="189"/>
    </location>
</feature>
<dbReference type="AlphaFoldDB" id="A0A1F5Z194"/>
<keyword evidence="7 8" id="KW-0472">Membrane</keyword>
<evidence type="ECO:0000313" key="10">
    <source>
        <dbReference type="EMBL" id="OGG06094.1"/>
    </source>
</evidence>
<dbReference type="InterPro" id="IPR003004">
    <property type="entry name" value="GspF/PilC"/>
</dbReference>
<reference evidence="10 11" key="1">
    <citation type="journal article" date="2016" name="Nat. Commun.">
        <title>Thousands of microbial genomes shed light on interconnected biogeochemical processes in an aquifer system.</title>
        <authorList>
            <person name="Anantharaman K."/>
            <person name="Brown C.T."/>
            <person name="Hug L.A."/>
            <person name="Sharon I."/>
            <person name="Castelle C.J."/>
            <person name="Probst A.J."/>
            <person name="Thomas B.C."/>
            <person name="Singh A."/>
            <person name="Wilkins M.J."/>
            <person name="Karaoz U."/>
            <person name="Brodie E.L."/>
            <person name="Williams K.H."/>
            <person name="Hubbard S.S."/>
            <person name="Banfield J.F."/>
        </authorList>
    </citation>
    <scope>NUCLEOTIDE SEQUENCE [LARGE SCALE GENOMIC DNA]</scope>
</reference>
<dbReference type="EMBL" id="MFJF01000019">
    <property type="protein sequence ID" value="OGG06094.1"/>
    <property type="molecule type" value="Genomic_DNA"/>
</dbReference>
<comment type="similarity">
    <text evidence="2">Belongs to the GSP F family.</text>
</comment>
<evidence type="ECO:0000256" key="7">
    <source>
        <dbReference type="ARBA" id="ARBA00023136"/>
    </source>
</evidence>
<name>A0A1F5Z194_9BACT</name>
<sequence length="400" mass="44751">MLKFNYKTKNTEGRTVEGVVEADNLKQAQELLHERGFYIFYLKEQLQSFLPTGFAPQGISYSDQVHVTRQLATMITAGLNIDEAFLILIQQVKKPRLINLLKKIEEDVRSGKSLSSALEKFPKIFSPVYLSLVRAGEASGKLDIILERLADNLEKSRDFRNKVKGSLLYPTLVISGMVVVSFIVMTVVVPRLTSLYREFDIDLPLPTRILIGLSDFFVNYWYVMIIVVVLTVVVLLRVRQSKYGQFVLATIILNIPIFGPIFRQSTLVELTKTLAILIDSGVPILTALEIARNTTDNIIFKDAFETAAKKVEKGFPLSDPLLENKLMPTILGQMVAIGEHTGKMGESLTKLSKYFEAEAEIAVRTLTTLIEPLIMVVLGLGVGFLVMAVLLPIYSLTSKF</sequence>
<comment type="caution">
    <text evidence="10">The sequence shown here is derived from an EMBL/GenBank/DDBJ whole genome shotgun (WGS) entry which is preliminary data.</text>
</comment>
<dbReference type="FunFam" id="1.20.81.30:FF:000001">
    <property type="entry name" value="Type II secretion system protein F"/>
    <property type="match status" value="2"/>
</dbReference>
<comment type="subcellular location">
    <subcellularLocation>
        <location evidence="1">Cell inner membrane</location>
        <topology evidence="1">Multi-pass membrane protein</topology>
    </subcellularLocation>
</comment>
<dbReference type="GO" id="GO:0015628">
    <property type="term" value="P:protein secretion by the type II secretion system"/>
    <property type="evidence" value="ECO:0007669"/>
    <property type="project" value="TreeGrafter"/>
</dbReference>
<dbReference type="PANTHER" id="PTHR30012:SF0">
    <property type="entry name" value="TYPE II SECRETION SYSTEM PROTEIN F-RELATED"/>
    <property type="match status" value="1"/>
</dbReference>
<dbReference type="InterPro" id="IPR042094">
    <property type="entry name" value="T2SS_GspF_sf"/>
</dbReference>
<dbReference type="PANTHER" id="PTHR30012">
    <property type="entry name" value="GENERAL SECRETION PATHWAY PROTEIN"/>
    <property type="match status" value="1"/>
</dbReference>
<accession>A0A1F5Z194</accession>
<keyword evidence="5 8" id="KW-0812">Transmembrane</keyword>
<feature type="transmembrane region" description="Helical" evidence="8">
    <location>
        <begin position="209"/>
        <end position="236"/>
    </location>
</feature>
<keyword evidence="6 8" id="KW-1133">Transmembrane helix</keyword>
<evidence type="ECO:0000256" key="4">
    <source>
        <dbReference type="ARBA" id="ARBA00022519"/>
    </source>
</evidence>
<dbReference type="Pfam" id="PF00482">
    <property type="entry name" value="T2SSF"/>
    <property type="match status" value="2"/>
</dbReference>
<organism evidence="10 11">
    <name type="scientific">Candidatus Gottesmanbacteria bacterium RIFCSPHIGHO2_01_FULL_40_15</name>
    <dbReference type="NCBI Taxonomy" id="1798376"/>
    <lineage>
        <taxon>Bacteria</taxon>
        <taxon>Candidatus Gottesmaniibacteriota</taxon>
    </lineage>
</organism>
<dbReference type="Gene3D" id="1.20.81.30">
    <property type="entry name" value="Type II secretion system (T2SS), domain F"/>
    <property type="match status" value="2"/>
</dbReference>
<dbReference type="Proteomes" id="UP000177354">
    <property type="component" value="Unassembled WGS sequence"/>
</dbReference>
<gene>
    <name evidence="10" type="ORF">A2777_01105</name>
</gene>
<evidence type="ECO:0000256" key="8">
    <source>
        <dbReference type="SAM" id="Phobius"/>
    </source>
</evidence>
<evidence type="ECO:0000256" key="2">
    <source>
        <dbReference type="ARBA" id="ARBA00005745"/>
    </source>
</evidence>
<proteinExistence type="inferred from homology"/>
<evidence type="ECO:0000256" key="1">
    <source>
        <dbReference type="ARBA" id="ARBA00004429"/>
    </source>
</evidence>
<dbReference type="GO" id="GO:0005886">
    <property type="term" value="C:plasma membrane"/>
    <property type="evidence" value="ECO:0007669"/>
    <property type="project" value="UniProtKB-SubCell"/>
</dbReference>
<feature type="domain" description="Type II secretion system protein GspF" evidence="9">
    <location>
        <begin position="271"/>
        <end position="392"/>
    </location>
</feature>
<keyword evidence="4" id="KW-0997">Cell inner membrane</keyword>
<evidence type="ECO:0000256" key="5">
    <source>
        <dbReference type="ARBA" id="ARBA00022692"/>
    </source>
</evidence>
<evidence type="ECO:0000256" key="6">
    <source>
        <dbReference type="ARBA" id="ARBA00022989"/>
    </source>
</evidence>
<feature type="domain" description="Type II secretion system protein GspF" evidence="9">
    <location>
        <begin position="68"/>
        <end position="190"/>
    </location>
</feature>
<evidence type="ECO:0000256" key="3">
    <source>
        <dbReference type="ARBA" id="ARBA00022475"/>
    </source>
</evidence>